<dbReference type="OrthoDB" id="84520at2157"/>
<dbReference type="EMBL" id="CP002529">
    <property type="protein sequence ID" value="ADY02381.1"/>
    <property type="molecule type" value="Genomic_DNA"/>
</dbReference>
<dbReference type="Gene3D" id="3.30.2290.10">
    <property type="entry name" value="PmbA/TldD superfamily"/>
    <property type="match status" value="1"/>
</dbReference>
<evidence type="ECO:0000313" key="2">
    <source>
        <dbReference type="EMBL" id="ADY02381.1"/>
    </source>
</evidence>
<evidence type="ECO:0000313" key="3">
    <source>
        <dbReference type="Proteomes" id="UP000007485"/>
    </source>
</evidence>
<proteinExistence type="predicted"/>
<reference evidence="2 3" key="1">
    <citation type="journal article" date="2011" name="J. Bacteriol.">
        <title>Complete genome sequence of 'Vulcanisaeta moutnovskia' strain 768-28, a novel member of the hyperthermophilic crenarchaeal genus vulcanisaeta.</title>
        <authorList>
            <person name="Gumerov V.M."/>
            <person name="Mardanov A.V."/>
            <person name="Beletsky A.V."/>
            <person name="Prokofeva M.I."/>
            <person name="Bonch-Osmolovskaya E.A."/>
            <person name="Ravin N.V."/>
            <person name="Skryabin K.G."/>
        </authorList>
    </citation>
    <scope>NUCLEOTIDE SEQUENCE [LARGE SCALE GENOMIC DNA]</scope>
    <source>
        <strain evidence="2 3">768-28</strain>
    </source>
</reference>
<dbReference type="eggNOG" id="arCOG00322">
    <property type="taxonomic scope" value="Archaea"/>
</dbReference>
<dbReference type="RefSeq" id="WP_013605542.1">
    <property type="nucleotide sequence ID" value="NC_015151.1"/>
</dbReference>
<gene>
    <name evidence="2" type="ordered locus">VMUT_2185</name>
</gene>
<dbReference type="GeneID" id="10289837"/>
<dbReference type="PANTHER" id="PTHR43666:SF1">
    <property type="entry name" value="CONSERVED PROTEIN"/>
    <property type="match status" value="1"/>
</dbReference>
<dbReference type="HOGENOM" id="CLU_026425_4_1_2"/>
<dbReference type="AlphaFoldDB" id="F0QX92"/>
<dbReference type="InterPro" id="IPR035068">
    <property type="entry name" value="TldD/PmbA_N"/>
</dbReference>
<dbReference type="SUPFAM" id="SSF111283">
    <property type="entry name" value="Putative modulator of DNA gyrase, PmbA/TldD"/>
    <property type="match status" value="1"/>
</dbReference>
<dbReference type="InterPro" id="IPR036059">
    <property type="entry name" value="TldD/PmbA_sf"/>
</dbReference>
<organism evidence="2 3">
    <name type="scientific">Vulcanisaeta moutnovskia (strain 768-28)</name>
    <dbReference type="NCBI Taxonomy" id="985053"/>
    <lineage>
        <taxon>Archaea</taxon>
        <taxon>Thermoproteota</taxon>
        <taxon>Thermoprotei</taxon>
        <taxon>Thermoproteales</taxon>
        <taxon>Thermoproteaceae</taxon>
        <taxon>Vulcanisaeta</taxon>
    </lineage>
</organism>
<dbReference type="KEGG" id="vmo:VMUT_2185"/>
<feature type="domain" description="Metalloprotease TldD/E C-terminal" evidence="1">
    <location>
        <begin position="219"/>
        <end position="445"/>
    </location>
</feature>
<evidence type="ECO:0000259" key="1">
    <source>
        <dbReference type="Pfam" id="PF19289"/>
    </source>
</evidence>
<accession>F0QX92</accession>
<dbReference type="GO" id="GO:0006508">
    <property type="term" value="P:proteolysis"/>
    <property type="evidence" value="ECO:0007669"/>
    <property type="project" value="InterPro"/>
</dbReference>
<keyword evidence="3" id="KW-1185">Reference proteome</keyword>
<dbReference type="GO" id="GO:0008237">
    <property type="term" value="F:metallopeptidase activity"/>
    <property type="evidence" value="ECO:0007669"/>
    <property type="project" value="InterPro"/>
</dbReference>
<name>F0QX92_VULM7</name>
<dbReference type="Pfam" id="PF19289">
    <property type="entry name" value="PmbA_TldD_3rd"/>
    <property type="match status" value="1"/>
</dbReference>
<protein>
    <submittedName>
        <fullName evidence="2">Peptidase U62 modulator of DNA gyrase</fullName>
    </submittedName>
</protein>
<dbReference type="PANTHER" id="PTHR43666">
    <property type="entry name" value="TLDD PROTEIN"/>
    <property type="match status" value="1"/>
</dbReference>
<dbReference type="STRING" id="985053.VMUT_2185"/>
<dbReference type="InterPro" id="IPR045569">
    <property type="entry name" value="Metalloprtase-TldD/E_C"/>
</dbReference>
<sequence length="452" mass="50020">MVSLDDLSSIIRDVKSLIDDAIIIYRRIRWSMIRFANNEPTIANNWVTHETAIYIAKSKRYLTASLSIADINIIKNKVYELIKELSNIPEDEFYVPLTHGEKPSQLIGKYDNRIERETDKLIDGLNDAIQASLGEGSQRNAGAMTFGVEERYYVDSAGLELEDSASFVTLTIRAFIDDLTATSVSISNTLDGFKPRIAGVEAGHLVRLAKDLPEERVSSGKYNVVLGPLVSGHLYGVMMAMWFNAYSVITEMTGISKSDIGNSIASEGLSITDLSNDPNAFGSESFDYEGNKAMNVEVIRKGVLTGLLHNNRTAVKFGTISTGHAVGNWLRPRPRHVAISTGRLSNDVEAIAVELGNGIVVTNNWYTRFQNVKEGVFSTVVRDAAFLVRNSKLSARVRGLRIADSFRSLLRNFIDSSKEARQVYWWDSPLPGTAPYVLIRDLNISKGTSAEP</sequence>
<dbReference type="Proteomes" id="UP000007485">
    <property type="component" value="Chromosome"/>
</dbReference>